<evidence type="ECO:0000256" key="2">
    <source>
        <dbReference type="ARBA" id="ARBA00008061"/>
    </source>
</evidence>
<proteinExistence type="inferred from homology"/>
<dbReference type="SUPFAM" id="SSF51011">
    <property type="entry name" value="Glycosyl hydrolase domain"/>
    <property type="match status" value="1"/>
</dbReference>
<reference evidence="5" key="1">
    <citation type="submission" date="2010-04" db="EMBL/GenBank/DDBJ databases">
        <title>An optional C-terminal domain is ancestral in alpha-amylases of bilaterian animals.</title>
        <authorList>
            <person name="Da Lage J.-L."/>
            <person name="Maczkowiak F."/>
        </authorList>
    </citation>
    <scope>NUCLEOTIDE SEQUENCE</scope>
</reference>
<dbReference type="Gene3D" id="2.60.40.1180">
    <property type="entry name" value="Golgi alpha-mannosidase II"/>
    <property type="match status" value="1"/>
</dbReference>
<dbReference type="InterPro" id="IPR031319">
    <property type="entry name" value="A-amylase_C"/>
</dbReference>
<evidence type="ECO:0000256" key="3">
    <source>
        <dbReference type="ARBA" id="ARBA00012595"/>
    </source>
</evidence>
<keyword evidence="5" id="KW-0378">Hydrolase</keyword>
<dbReference type="SMART" id="SM00632">
    <property type="entry name" value="Aamy_C"/>
    <property type="match status" value="1"/>
</dbReference>
<feature type="non-terminal residue" evidence="5">
    <location>
        <position position="243"/>
    </location>
</feature>
<dbReference type="EMBL" id="HM060305">
    <property type="protein sequence ID" value="AEA72218.1"/>
    <property type="molecule type" value="Genomic_DNA"/>
</dbReference>
<dbReference type="AlphaFoldDB" id="I1SRY4"/>
<feature type="domain" description="Alpha-amylase C-terminal" evidence="4">
    <location>
        <begin position="106"/>
        <end position="194"/>
    </location>
</feature>
<dbReference type="GO" id="GO:0004556">
    <property type="term" value="F:alpha-amylase activity"/>
    <property type="evidence" value="ECO:0007669"/>
    <property type="project" value="UniProtKB-EC"/>
</dbReference>
<accession>I1SRY4</accession>
<keyword evidence="5" id="KW-0326">Glycosidase</keyword>
<dbReference type="Pfam" id="PF02806">
    <property type="entry name" value="Alpha-amylase_C"/>
    <property type="match status" value="1"/>
</dbReference>
<dbReference type="GO" id="GO:0005975">
    <property type="term" value="P:carbohydrate metabolic process"/>
    <property type="evidence" value="ECO:0007669"/>
    <property type="project" value="InterPro"/>
</dbReference>
<comment type="similarity">
    <text evidence="2">Belongs to the glycosyl hydrolase 13 family.</text>
</comment>
<name>I1SRY4_9MOLL</name>
<evidence type="ECO:0000256" key="1">
    <source>
        <dbReference type="ARBA" id="ARBA00000548"/>
    </source>
</evidence>
<sequence>GHGGGGNIITFRDSRLYKMANAFMLAWQYGFPRVMSSYAWNRNMVDGKDKNDWVGPPAEGNSVQNTKPIVVKSDGSCDNGWICEHRWRQIGNMVPFRNLVAEESVENWWDNWANQIAFSRGNKGFIAINGDQFCLAAHLNTGLPEGIYCDVISGNVNGSFCTGRKVLVNSEGRALIDVPHWIEDPVMALHVVNYDNTCINSCDISLSGAGARINSPSEAGVSNPPSDFQRTVVLIEKQTNFGQ</sequence>
<protein>
    <recommendedName>
        <fullName evidence="3">alpha-amylase</fullName>
        <ecNumber evidence="3">3.2.1.1</ecNumber>
    </recommendedName>
</protein>
<gene>
    <name evidence="5" type="primary">Amy</name>
</gene>
<comment type="catalytic activity">
    <reaction evidence="1">
        <text>Endohydrolysis of (1-&gt;4)-alpha-D-glucosidic linkages in polysaccharides containing three or more (1-&gt;4)-alpha-linked D-glucose units.</text>
        <dbReference type="EC" id="3.2.1.1"/>
    </reaction>
</comment>
<feature type="non-terminal residue" evidence="5">
    <location>
        <position position="1"/>
    </location>
</feature>
<dbReference type="SUPFAM" id="SSF51445">
    <property type="entry name" value="(Trans)glycosidases"/>
    <property type="match status" value="1"/>
</dbReference>
<evidence type="ECO:0000259" key="4">
    <source>
        <dbReference type="SMART" id="SM00632"/>
    </source>
</evidence>
<dbReference type="PANTHER" id="PTHR43447">
    <property type="entry name" value="ALPHA-AMYLASE"/>
    <property type="match status" value="1"/>
</dbReference>
<organism evidence="5">
    <name type="scientific">Acanthochitona sp. JLDL-2011</name>
    <dbReference type="NCBI Taxonomy" id="1002740"/>
    <lineage>
        <taxon>Eukaryota</taxon>
        <taxon>Metazoa</taxon>
        <taxon>Spiralia</taxon>
        <taxon>Lophotrochozoa</taxon>
        <taxon>Mollusca</taxon>
        <taxon>Polyplacophora</taxon>
        <taxon>Neoloricata</taxon>
        <taxon>Chitonida</taxon>
        <taxon>Acanthochitonina</taxon>
        <taxon>Acanthochitonidae</taxon>
        <taxon>Acanthochitona</taxon>
    </lineage>
</organism>
<dbReference type="EC" id="3.2.1.1" evidence="3"/>
<dbReference type="InterPro" id="IPR013780">
    <property type="entry name" value="Glyco_hydro_b"/>
</dbReference>
<dbReference type="InterPro" id="IPR006048">
    <property type="entry name" value="A-amylase/branching_C"/>
</dbReference>
<dbReference type="GO" id="GO:0043169">
    <property type="term" value="F:cation binding"/>
    <property type="evidence" value="ECO:0007669"/>
    <property type="project" value="InterPro"/>
</dbReference>
<evidence type="ECO:0000313" key="5">
    <source>
        <dbReference type="EMBL" id="AEA72218.1"/>
    </source>
</evidence>
<dbReference type="InterPro" id="IPR017853">
    <property type="entry name" value="GH"/>
</dbReference>
<dbReference type="Gene3D" id="3.20.20.80">
    <property type="entry name" value="Glycosidases"/>
    <property type="match status" value="1"/>
</dbReference>